<dbReference type="RefSeq" id="WP_089806778.1">
    <property type="nucleotide sequence ID" value="NZ_FOYT01000001.1"/>
</dbReference>
<dbReference type="InterPro" id="IPR036866">
    <property type="entry name" value="RibonucZ/Hydroxyglut_hydro"/>
</dbReference>
<keyword evidence="4" id="KW-1185">Reference proteome</keyword>
<gene>
    <name evidence="3" type="ORF">SAMN04487947_1895</name>
</gene>
<dbReference type="Proteomes" id="UP000198531">
    <property type="component" value="Unassembled WGS sequence"/>
</dbReference>
<dbReference type="CDD" id="cd07724">
    <property type="entry name" value="POD-like_MBL-fold"/>
    <property type="match status" value="1"/>
</dbReference>
<protein>
    <submittedName>
        <fullName evidence="3">Glyoxylase, beta-lactamase superfamily II</fullName>
    </submittedName>
</protein>
<dbReference type="Gene3D" id="3.40.250.10">
    <property type="entry name" value="Rhodanese-like domain"/>
    <property type="match status" value="1"/>
</dbReference>
<dbReference type="STRING" id="553469.SAMN04487947_1895"/>
<dbReference type="GO" id="GO:0046872">
    <property type="term" value="F:metal ion binding"/>
    <property type="evidence" value="ECO:0007669"/>
    <property type="project" value="UniProtKB-KW"/>
</dbReference>
<name>A0A1I6GZW5_9EURY</name>
<dbReference type="PROSITE" id="PS50206">
    <property type="entry name" value="RHODANESE_3"/>
    <property type="match status" value="1"/>
</dbReference>
<dbReference type="AlphaFoldDB" id="A0A1I6GZW5"/>
<dbReference type="Pfam" id="PF00753">
    <property type="entry name" value="Lactamase_B"/>
    <property type="match status" value="1"/>
</dbReference>
<dbReference type="InterPro" id="IPR044528">
    <property type="entry name" value="POD-like_MBL-fold"/>
</dbReference>
<accession>A0A1I6GZW5</accession>
<organism evidence="3 4">
    <name type="scientific">Halogeometricum rufum</name>
    <dbReference type="NCBI Taxonomy" id="553469"/>
    <lineage>
        <taxon>Archaea</taxon>
        <taxon>Methanobacteriati</taxon>
        <taxon>Methanobacteriota</taxon>
        <taxon>Stenosarchaea group</taxon>
        <taxon>Halobacteria</taxon>
        <taxon>Halobacteriales</taxon>
        <taxon>Haloferacaceae</taxon>
        <taxon>Halogeometricum</taxon>
    </lineage>
</organism>
<dbReference type="SUPFAM" id="SSF52821">
    <property type="entry name" value="Rhodanese/Cell cycle control phosphatase"/>
    <property type="match status" value="1"/>
</dbReference>
<evidence type="ECO:0000256" key="1">
    <source>
        <dbReference type="ARBA" id="ARBA00022723"/>
    </source>
</evidence>
<dbReference type="InterPro" id="IPR001763">
    <property type="entry name" value="Rhodanese-like_dom"/>
</dbReference>
<dbReference type="EMBL" id="FOYT01000001">
    <property type="protein sequence ID" value="SFR47763.1"/>
    <property type="molecule type" value="Genomic_DNA"/>
</dbReference>
<evidence type="ECO:0000259" key="2">
    <source>
        <dbReference type="PROSITE" id="PS50206"/>
    </source>
</evidence>
<dbReference type="OrthoDB" id="9180at2157"/>
<dbReference type="GO" id="GO:0006749">
    <property type="term" value="P:glutathione metabolic process"/>
    <property type="evidence" value="ECO:0007669"/>
    <property type="project" value="InterPro"/>
</dbReference>
<keyword evidence="1" id="KW-0479">Metal-binding</keyword>
<dbReference type="SMART" id="SM00849">
    <property type="entry name" value="Lactamase_B"/>
    <property type="match status" value="1"/>
</dbReference>
<dbReference type="GO" id="GO:0050313">
    <property type="term" value="F:sulfur dioxygenase activity"/>
    <property type="evidence" value="ECO:0007669"/>
    <property type="project" value="InterPro"/>
</dbReference>
<dbReference type="GO" id="GO:0070813">
    <property type="term" value="P:hydrogen sulfide metabolic process"/>
    <property type="evidence" value="ECO:0007669"/>
    <property type="project" value="TreeGrafter"/>
</dbReference>
<dbReference type="Gene3D" id="3.60.15.10">
    <property type="entry name" value="Ribonuclease Z/Hydroxyacylglutathione hydrolase-like"/>
    <property type="match status" value="1"/>
</dbReference>
<feature type="domain" description="Rhodanese" evidence="2">
    <location>
        <begin position="12"/>
        <end position="114"/>
    </location>
</feature>
<dbReference type="Pfam" id="PF00581">
    <property type="entry name" value="Rhodanese"/>
    <property type="match status" value="1"/>
</dbReference>
<evidence type="ECO:0000313" key="4">
    <source>
        <dbReference type="Proteomes" id="UP000198531"/>
    </source>
</evidence>
<dbReference type="PANTHER" id="PTHR43084:SF1">
    <property type="entry name" value="PERSULFIDE DIOXYGENASE ETHE1, MITOCHONDRIAL"/>
    <property type="match status" value="1"/>
</dbReference>
<reference evidence="4" key="1">
    <citation type="submission" date="2016-10" db="EMBL/GenBank/DDBJ databases">
        <authorList>
            <person name="Varghese N."/>
            <person name="Submissions S."/>
        </authorList>
    </citation>
    <scope>NUCLEOTIDE SEQUENCE [LARGE SCALE GENOMIC DNA]</scope>
    <source>
        <strain evidence="4">CGMCC 1.7736</strain>
    </source>
</reference>
<proteinExistence type="predicted"/>
<dbReference type="SMART" id="SM00450">
    <property type="entry name" value="RHOD"/>
    <property type="match status" value="1"/>
</dbReference>
<evidence type="ECO:0000313" key="3">
    <source>
        <dbReference type="EMBL" id="SFR47763.1"/>
    </source>
</evidence>
<dbReference type="InterPro" id="IPR051682">
    <property type="entry name" value="Mito_Persulfide_Diox"/>
</dbReference>
<sequence length="384" mass="41704">MTPEALYDRLERGEPVTVLDVRNRDEFEEWHIEDEAVTTTLVPYSKFMVAEAGDTVASTAREAGLAPDEFVVVVCGRGEASDYVADLLDEAGFDAENLEDGMRGWARVYASVVVRLDAEAAVYQYHRPSSGCLAYLVVSDDEAAVVDPLRQFTDRYVADVREYGADLVAALDTHVHADHVSGVRRLADGTGATPVYPAAARERGLRADAAAEFVADGDEIRVGDVTLTAVRVPGHTSEMTAFRLGDLCLAGDSLFLDSVARPDLEAGDEGAEAMARRLHETLRSVYGEMDDDVRIAPCHYGDAASRADDGTYTARLGDLRDRLSAFSMDEDGFVDYVLSDMPPRPANYEEIIETNLGRTDVDDAEAFELELGPNNCAVSQAGES</sequence>
<dbReference type="SUPFAM" id="SSF56281">
    <property type="entry name" value="Metallo-hydrolase/oxidoreductase"/>
    <property type="match status" value="1"/>
</dbReference>
<dbReference type="InterPro" id="IPR036873">
    <property type="entry name" value="Rhodanese-like_dom_sf"/>
</dbReference>
<dbReference type="InterPro" id="IPR001279">
    <property type="entry name" value="Metallo-B-lactamas"/>
</dbReference>
<dbReference type="PANTHER" id="PTHR43084">
    <property type="entry name" value="PERSULFIDE DIOXYGENASE ETHE1"/>
    <property type="match status" value="1"/>
</dbReference>